<reference evidence="2" key="2">
    <citation type="journal article" date="2001" name="J. Bacteriol.">
        <title>Cloning and functional analysis of the pbr lead resistance determinant of Ralstonia metallidurans CH34.</title>
        <authorList>
            <person name="Borremans B."/>
            <person name="Hobman J."/>
            <person name="Provoost A."/>
            <person name="Brown N.L."/>
            <person name="van der Lelie D."/>
        </authorList>
    </citation>
    <scope>NUCLEOTIDE SEQUENCE</scope>
    <source>
        <strain evidence="2">CH34</strain>
    </source>
</reference>
<keyword evidence="2" id="KW-0614">Plasmid</keyword>
<gene>
    <name evidence="2" type="primary">RMe0296</name>
</gene>
<reference evidence="2" key="3">
    <citation type="submission" date="2004-11" db="EMBL/GenBank/DDBJ databases">
        <title>Sequence and features of the Ralstonia metallidurans CH34 heavy metals plasmids pMOL28 and pMOL30.</title>
        <authorList>
            <person name="Monchy S."/>
            <person name="Van der Lelie D."/>
            <person name="Vallaeys T."/>
            <person name="Taghavi S."/>
            <person name="Benotmane M."/>
            <person name="McCorkle S."/>
            <person name="Dunn J."/>
            <person name="Lapidus A."/>
            <person name="Mergeay M."/>
        </authorList>
    </citation>
    <scope>NUCLEOTIDE SEQUENCE</scope>
    <source>
        <strain evidence="2">CH34</strain>
        <plasmid evidence="2">pMOL30</plasmid>
    </source>
</reference>
<proteinExistence type="predicted"/>
<dbReference type="EMBL" id="X71400">
    <property type="protein sequence ID" value="CAI11259.1"/>
    <property type="molecule type" value="Genomic_DNA"/>
</dbReference>
<dbReference type="GO" id="GO:0003677">
    <property type="term" value="F:DNA binding"/>
    <property type="evidence" value="ECO:0007669"/>
    <property type="project" value="UniProtKB-KW"/>
</dbReference>
<dbReference type="Gene3D" id="1.10.150.130">
    <property type="match status" value="1"/>
</dbReference>
<organism evidence="2">
    <name type="scientific">Cupriavidus metallidurans (strain ATCC 43123 / DSM 2839 / NBRC 102507 / CH34)</name>
    <name type="common">Ralstonia metallidurans</name>
    <dbReference type="NCBI Taxonomy" id="266264"/>
    <lineage>
        <taxon>Bacteria</taxon>
        <taxon>Pseudomonadati</taxon>
        <taxon>Pseudomonadota</taxon>
        <taxon>Betaproteobacteria</taxon>
        <taxon>Burkholderiales</taxon>
        <taxon>Burkholderiaceae</taxon>
        <taxon>Cupriavidus</taxon>
    </lineage>
</organism>
<reference evidence="2" key="1">
    <citation type="journal article" date="1995" name="J. Ind. Microbiol.">
        <title>The czc operon of Alcaligenes eutrophus CH34: from resistance mechanism to the removal of heavy metals.</title>
        <authorList>
            <person name="Diels L."/>
            <person name="Dong Q."/>
            <person name="van der Lelie D."/>
            <person name="Baeyens W."/>
            <person name="Mergeay M."/>
        </authorList>
    </citation>
    <scope>NUCLEOTIDE SEQUENCE</scope>
    <source>
        <strain evidence="2">CH34</strain>
    </source>
</reference>
<accession>A0AAI8V0H1</accession>
<evidence type="ECO:0000313" key="2">
    <source>
        <dbReference type="EMBL" id="CAI11259.1"/>
    </source>
</evidence>
<name>A0AAI8V0H1_CUPMC</name>
<evidence type="ECO:0008006" key="3">
    <source>
        <dbReference type="Google" id="ProtNLM"/>
    </source>
</evidence>
<geneLocation type="plasmid" evidence="2">
    <name>pMOL30</name>
</geneLocation>
<dbReference type="AlphaFoldDB" id="A0AAI8V0H1"/>
<sequence length="156" mass="17044">MHRPTPRECWVGPPRPHTSPDWRPFVDNLSARSVAHALTVLSALFRWLVEQRYVLANPLAGIKVRSNQRAMAVEITHAFTDGDGCWCAPSPTASSGRTAGKPRPHSGFASCWISDTRRDCGSANWPMPRCVISTSTPRAITGCTWSAKVASPLGLH</sequence>
<protein>
    <recommendedName>
        <fullName evidence="3">Core-binding (CB) domain-containing protein</fullName>
    </recommendedName>
</protein>
<evidence type="ECO:0000256" key="1">
    <source>
        <dbReference type="ARBA" id="ARBA00023125"/>
    </source>
</evidence>
<dbReference type="InterPro" id="IPR010998">
    <property type="entry name" value="Integrase_recombinase_N"/>
</dbReference>
<keyword evidence="1" id="KW-0238">DNA-binding</keyword>